<dbReference type="InterPro" id="IPR001796">
    <property type="entry name" value="DHFR_dom"/>
</dbReference>
<dbReference type="InterPro" id="IPR036926">
    <property type="entry name" value="Thymidate_synth/dCMP_Mease_sf"/>
</dbReference>
<dbReference type="AlphaFoldDB" id="A0A6C0JVI2"/>
<dbReference type="PRINTS" id="PR00070">
    <property type="entry name" value="DHFR"/>
</dbReference>
<keyword evidence="6" id="KW-0560">Oxidoreductase</keyword>
<dbReference type="InterPro" id="IPR023451">
    <property type="entry name" value="Thymidate_synth/dCMP_Mease_dom"/>
</dbReference>
<keyword evidence="4" id="KW-0808">Transferase</keyword>
<evidence type="ECO:0000256" key="5">
    <source>
        <dbReference type="ARBA" id="ARBA00022857"/>
    </source>
</evidence>
<dbReference type="GO" id="GO:0050661">
    <property type="term" value="F:NADP binding"/>
    <property type="evidence" value="ECO:0007669"/>
    <property type="project" value="InterPro"/>
</dbReference>
<dbReference type="GO" id="GO:0016740">
    <property type="term" value="F:transferase activity"/>
    <property type="evidence" value="ECO:0007669"/>
    <property type="project" value="UniProtKB-KW"/>
</dbReference>
<keyword evidence="7" id="KW-1133">Transmembrane helix</keyword>
<keyword evidence="7" id="KW-0472">Membrane</keyword>
<dbReference type="EC" id="1.5.1.3" evidence="2"/>
<dbReference type="GO" id="GO:0046452">
    <property type="term" value="P:dihydrofolate metabolic process"/>
    <property type="evidence" value="ECO:0007669"/>
    <property type="project" value="TreeGrafter"/>
</dbReference>
<accession>A0A6C0JVI2</accession>
<sequence length="441" mass="51718">MKISRFNIIALIDNQGGLSKDGRIPFYFKSWRDLFGNKTIGSNKNNAVVMGRKTFENILESKPLPNRQNFIISESYDQKDHNDIVVYKSILQCLAGIENRGHSKKYDEVWIIGGGRMFRECYKKLLCYCNKIVLGIIKTDGYECDDRFPYSELKKSNIENKIELKTPDYELSVYHPKIEHQEENYINLLKSIIEKNEKYFETDGNERIEYLRLQNQTLSFVLTDEFPIITTRMINFKEYVSSVFCDDIGNMEFSNDTLGFRLKCDKMFTGSKNYGSSDEIKFVSDDCDKLNEIVSYLINNNDIILNVSRNVNLNPFYIPFFIRLSVSTSKKYLDTSVSCNQMEMFKHFPIYLSYISLFSSCVAYLLNVKPRKLFFYFSDSLINIKYIKFVNKQIENDPKPFPVLLIKNTAETKNLSDFTVENFDLLRYESWQNMVFETHCS</sequence>
<proteinExistence type="predicted"/>
<comment type="pathway">
    <text evidence="1">Cofactor biosynthesis; tetrahydrofolate biosynthesis; 5,6,7,8-tetrahydrofolate from 7,8-dihydrofolate: step 1/1.</text>
</comment>
<dbReference type="SUPFAM" id="SSF55831">
    <property type="entry name" value="Thymidylate synthase/dCMP hydroxymethylase"/>
    <property type="match status" value="1"/>
</dbReference>
<keyword evidence="7" id="KW-0812">Transmembrane</keyword>
<evidence type="ECO:0000256" key="4">
    <source>
        <dbReference type="ARBA" id="ARBA00022679"/>
    </source>
</evidence>
<dbReference type="PANTHER" id="PTHR48069">
    <property type="entry name" value="DIHYDROFOLATE REDUCTASE"/>
    <property type="match status" value="1"/>
</dbReference>
<evidence type="ECO:0000256" key="7">
    <source>
        <dbReference type="SAM" id="Phobius"/>
    </source>
</evidence>
<dbReference type="GO" id="GO:0046655">
    <property type="term" value="P:folic acid metabolic process"/>
    <property type="evidence" value="ECO:0007669"/>
    <property type="project" value="TreeGrafter"/>
</dbReference>
<reference evidence="9" key="1">
    <citation type="journal article" date="2020" name="Nature">
        <title>Giant virus diversity and host interactions through global metagenomics.</title>
        <authorList>
            <person name="Schulz F."/>
            <person name="Roux S."/>
            <person name="Paez-Espino D."/>
            <person name="Jungbluth S."/>
            <person name="Walsh D.A."/>
            <person name="Denef V.J."/>
            <person name="McMahon K.D."/>
            <person name="Konstantinidis K.T."/>
            <person name="Eloe-Fadrosh E.A."/>
            <person name="Kyrpides N.C."/>
            <person name="Woyke T."/>
        </authorList>
    </citation>
    <scope>NUCLEOTIDE SEQUENCE</scope>
    <source>
        <strain evidence="9">GVMAG-S-1041349-163</strain>
    </source>
</reference>
<dbReference type="PROSITE" id="PS51330">
    <property type="entry name" value="DHFR_2"/>
    <property type="match status" value="1"/>
</dbReference>
<dbReference type="InterPro" id="IPR012259">
    <property type="entry name" value="DHFR"/>
</dbReference>
<evidence type="ECO:0000256" key="1">
    <source>
        <dbReference type="ARBA" id="ARBA00004903"/>
    </source>
</evidence>
<evidence type="ECO:0000256" key="3">
    <source>
        <dbReference type="ARBA" id="ARBA00022563"/>
    </source>
</evidence>
<dbReference type="GO" id="GO:0006730">
    <property type="term" value="P:one-carbon metabolic process"/>
    <property type="evidence" value="ECO:0007669"/>
    <property type="project" value="UniProtKB-KW"/>
</dbReference>
<dbReference type="GO" id="GO:0005739">
    <property type="term" value="C:mitochondrion"/>
    <property type="evidence" value="ECO:0007669"/>
    <property type="project" value="TreeGrafter"/>
</dbReference>
<dbReference type="EMBL" id="MN740686">
    <property type="protein sequence ID" value="QHU07724.1"/>
    <property type="molecule type" value="Genomic_DNA"/>
</dbReference>
<evidence type="ECO:0000256" key="2">
    <source>
        <dbReference type="ARBA" id="ARBA00012856"/>
    </source>
</evidence>
<dbReference type="Pfam" id="PF00303">
    <property type="entry name" value="Thymidylat_synt"/>
    <property type="match status" value="1"/>
</dbReference>
<dbReference type="Gene3D" id="3.40.430.10">
    <property type="entry name" value="Dihydrofolate Reductase, subunit A"/>
    <property type="match status" value="1"/>
</dbReference>
<keyword evidence="3" id="KW-0554">One-carbon metabolism</keyword>
<dbReference type="GO" id="GO:0046654">
    <property type="term" value="P:tetrahydrofolate biosynthetic process"/>
    <property type="evidence" value="ECO:0007669"/>
    <property type="project" value="InterPro"/>
</dbReference>
<name>A0A6C0JVI2_9ZZZZ</name>
<evidence type="ECO:0000256" key="6">
    <source>
        <dbReference type="ARBA" id="ARBA00023002"/>
    </source>
</evidence>
<feature type="transmembrane region" description="Helical" evidence="7">
    <location>
        <begin position="348"/>
        <end position="366"/>
    </location>
</feature>
<dbReference type="PANTHER" id="PTHR48069:SF3">
    <property type="entry name" value="DIHYDROFOLATE REDUCTASE"/>
    <property type="match status" value="1"/>
</dbReference>
<dbReference type="GO" id="GO:0004146">
    <property type="term" value="F:dihydrofolate reductase activity"/>
    <property type="evidence" value="ECO:0007669"/>
    <property type="project" value="UniProtKB-EC"/>
</dbReference>
<feature type="domain" description="DHFR" evidence="8">
    <location>
        <begin position="1"/>
        <end position="187"/>
    </location>
</feature>
<evidence type="ECO:0000313" key="9">
    <source>
        <dbReference type="EMBL" id="QHU07724.1"/>
    </source>
</evidence>
<organism evidence="9">
    <name type="scientific">viral metagenome</name>
    <dbReference type="NCBI Taxonomy" id="1070528"/>
    <lineage>
        <taxon>unclassified sequences</taxon>
        <taxon>metagenomes</taxon>
        <taxon>organismal metagenomes</taxon>
    </lineage>
</organism>
<dbReference type="SUPFAM" id="SSF53597">
    <property type="entry name" value="Dihydrofolate reductase-like"/>
    <property type="match status" value="1"/>
</dbReference>
<dbReference type="InterPro" id="IPR024072">
    <property type="entry name" value="DHFR-like_dom_sf"/>
</dbReference>
<dbReference type="Pfam" id="PF00186">
    <property type="entry name" value="DHFR_1"/>
    <property type="match status" value="1"/>
</dbReference>
<dbReference type="Gene3D" id="3.30.572.10">
    <property type="entry name" value="Thymidylate synthase/dCMP hydroxymethylase domain"/>
    <property type="match status" value="2"/>
</dbReference>
<keyword evidence="5" id="KW-0521">NADP</keyword>
<evidence type="ECO:0000259" key="8">
    <source>
        <dbReference type="PROSITE" id="PS51330"/>
    </source>
</evidence>
<dbReference type="CDD" id="cd00209">
    <property type="entry name" value="DHFR"/>
    <property type="match status" value="1"/>
</dbReference>
<protein>
    <recommendedName>
        <fullName evidence="2">dihydrofolate reductase</fullName>
        <ecNumber evidence="2">1.5.1.3</ecNumber>
    </recommendedName>
</protein>